<accession>S9RS50</accession>
<reference evidence="2" key="1">
    <citation type="journal article" date="2013" name="Stand. Genomic Sci.">
        <title>Genome sequence of the Litoreibacter arenae type strain (DSM 19593(T)), a member of the Roseobacter clade isolated from sea sand.</title>
        <authorList>
            <person name="Riedel T."/>
            <person name="Fiebig A."/>
            <person name="Petersen J."/>
            <person name="Gronow S."/>
            <person name="Kyrpides N.C."/>
            <person name="Goker M."/>
            <person name="Klenk H.P."/>
        </authorList>
    </citation>
    <scope>NUCLEOTIDE SEQUENCE [LARGE SCALE GENOMIC DNA]</scope>
    <source>
        <strain evidence="2">DSM 19593</strain>
    </source>
</reference>
<dbReference type="AlphaFoldDB" id="S9RS50"/>
<evidence type="ECO:0000313" key="2">
    <source>
        <dbReference type="Proteomes" id="UP000015351"/>
    </source>
</evidence>
<protein>
    <submittedName>
        <fullName evidence="1">Uncharacterized protein</fullName>
    </submittedName>
</protein>
<keyword evidence="2" id="KW-1185">Reference proteome</keyword>
<name>S9RS50_9RHOB</name>
<gene>
    <name evidence="1" type="ORF">thalar_01117</name>
</gene>
<sequence length="46" mass="5560">MKFKEFPRETNVIWGRFSINDFFALFDFGGYPSDEQAQKNEQRLRV</sequence>
<evidence type="ECO:0000313" key="1">
    <source>
        <dbReference type="EMBL" id="EPX80895.1"/>
    </source>
</evidence>
<dbReference type="HOGENOM" id="CLU_3185484_0_0_5"/>
<organism evidence="1 2">
    <name type="scientific">Litoreibacter arenae DSM 19593</name>
    <dbReference type="NCBI Taxonomy" id="1123360"/>
    <lineage>
        <taxon>Bacteria</taxon>
        <taxon>Pseudomonadati</taxon>
        <taxon>Pseudomonadota</taxon>
        <taxon>Alphaproteobacteria</taxon>
        <taxon>Rhodobacterales</taxon>
        <taxon>Roseobacteraceae</taxon>
        <taxon>Litoreibacter</taxon>
    </lineage>
</organism>
<proteinExistence type="predicted"/>
<dbReference type="Proteomes" id="UP000015351">
    <property type="component" value="Unassembled WGS sequence"/>
</dbReference>
<dbReference type="EMBL" id="AONI01000008">
    <property type="protein sequence ID" value="EPX80895.1"/>
    <property type="molecule type" value="Genomic_DNA"/>
</dbReference>
<comment type="caution">
    <text evidence="1">The sequence shown here is derived from an EMBL/GenBank/DDBJ whole genome shotgun (WGS) entry which is preliminary data.</text>
</comment>